<dbReference type="STRING" id="100225.SAMN05421595_0216"/>
<protein>
    <recommendedName>
        <fullName evidence="2">NYN domain-containing protein</fullName>
    </recommendedName>
</protein>
<feature type="compositionally biased region" description="Polar residues" evidence="1">
    <location>
        <begin position="261"/>
        <end position="270"/>
    </location>
</feature>
<feature type="region of interest" description="Disordered" evidence="1">
    <location>
        <begin position="245"/>
        <end position="281"/>
    </location>
</feature>
<feature type="domain" description="NYN" evidence="2">
    <location>
        <begin position="73"/>
        <end position="152"/>
    </location>
</feature>
<comment type="caution">
    <text evidence="3">The sequence shown here is derived from an EMBL/GenBank/DDBJ whole genome shotgun (WGS) entry which is preliminary data.</text>
</comment>
<dbReference type="GO" id="GO:0004540">
    <property type="term" value="F:RNA nuclease activity"/>
    <property type="evidence" value="ECO:0007669"/>
    <property type="project" value="InterPro"/>
</dbReference>
<reference evidence="3 4" key="1">
    <citation type="submission" date="2012-08" db="EMBL/GenBank/DDBJ databases">
        <title>Whole genome shotgun sequence of Austwickia chelonae NBRC 105200.</title>
        <authorList>
            <person name="Yoshida I."/>
            <person name="Hosoyama A."/>
            <person name="Tsuchikane K."/>
            <person name="Katsumata H."/>
            <person name="Ando Y."/>
            <person name="Ohji S."/>
            <person name="Hamada M."/>
            <person name="Tamura T."/>
            <person name="Yamazoe A."/>
            <person name="Yamazaki S."/>
            <person name="Fujita N."/>
        </authorList>
    </citation>
    <scope>NUCLEOTIDE SEQUENCE [LARGE SCALE GENOMIC DNA]</scope>
    <source>
        <strain evidence="3 4">NBRC 105200</strain>
    </source>
</reference>
<accession>K6UP17</accession>
<evidence type="ECO:0000313" key="3">
    <source>
        <dbReference type="EMBL" id="GAB79451.1"/>
    </source>
</evidence>
<feature type="region of interest" description="Disordered" evidence="1">
    <location>
        <begin position="187"/>
        <end position="230"/>
    </location>
</feature>
<dbReference type="Proteomes" id="UP000008495">
    <property type="component" value="Unassembled WGS sequence"/>
</dbReference>
<proteinExistence type="predicted"/>
<dbReference type="InterPro" id="IPR021139">
    <property type="entry name" value="NYN"/>
</dbReference>
<dbReference type="AlphaFoldDB" id="K6UP17"/>
<organism evidence="3 4">
    <name type="scientific">Austwickia chelonae NBRC 105200</name>
    <dbReference type="NCBI Taxonomy" id="1184607"/>
    <lineage>
        <taxon>Bacteria</taxon>
        <taxon>Bacillati</taxon>
        <taxon>Actinomycetota</taxon>
        <taxon>Actinomycetes</taxon>
        <taxon>Micrococcales</taxon>
        <taxon>Dermatophilaceae</taxon>
        <taxon>Austwickia</taxon>
    </lineage>
</organism>
<dbReference type="Pfam" id="PF01936">
    <property type="entry name" value="NYN"/>
    <property type="match status" value="1"/>
</dbReference>
<gene>
    <name evidence="3" type="ORF">AUCHE_26_00020</name>
</gene>
<evidence type="ECO:0000259" key="2">
    <source>
        <dbReference type="Pfam" id="PF01936"/>
    </source>
</evidence>
<evidence type="ECO:0000256" key="1">
    <source>
        <dbReference type="SAM" id="MobiDB-lite"/>
    </source>
</evidence>
<dbReference type="CDD" id="cd18722">
    <property type="entry name" value="PIN_NicB-like"/>
    <property type="match status" value="1"/>
</dbReference>
<feature type="compositionally biased region" description="Low complexity" evidence="1">
    <location>
        <begin position="194"/>
        <end position="215"/>
    </location>
</feature>
<dbReference type="EMBL" id="BAGZ01000026">
    <property type="protein sequence ID" value="GAB79451.1"/>
    <property type="molecule type" value="Genomic_DNA"/>
</dbReference>
<dbReference type="eggNOG" id="COG1432">
    <property type="taxonomic scope" value="Bacteria"/>
</dbReference>
<evidence type="ECO:0000313" key="4">
    <source>
        <dbReference type="Proteomes" id="UP000008495"/>
    </source>
</evidence>
<dbReference type="Gene3D" id="3.40.50.1010">
    <property type="entry name" value="5'-nuclease"/>
    <property type="match status" value="1"/>
</dbReference>
<dbReference type="RefSeq" id="WP_006504209.1">
    <property type="nucleotide sequence ID" value="NZ_BAGZ01000026.1"/>
</dbReference>
<sequence length="369" mass="38425">MGETAAMRSCCAVYADAGYLLASVATRASGSSLRSGIIVDHGKLIGGIGEFVSAHCGLPLLRTLWYDSAPSRGQITPTQELIGVLPKVKLRLGRLSPSGEQKGVDLRLGLDLVAHARTGSIDVAYLVSGDDDLSEAVEEAQALGVQVVAISVADVRGRAHGLAHHLRLTVDEVALLPAELVDGAVTRRTNTSSTATGPTGQGTATLAPAGATPETDGSPSDRNAPDGMVVPSPKALAERVRDNSAPLFAPSPAPTAPDSVQVYSSETGRPSGSHPGAELDTNLATDTASGYAEPIARVVKGVLQVWQQAASSQDVAQLWAGQPSIPSEIDRALLLDLSDEIQVYDVPEQVRFALRAAFWSTAKEMLAEN</sequence>
<keyword evidence="4" id="KW-1185">Reference proteome</keyword>
<name>K6UP17_9MICO</name>